<dbReference type="AlphaFoldDB" id="M2Q5B8"/>
<dbReference type="RefSeq" id="WP_004801214.1">
    <property type="nucleotide sequence ID" value="NZ_KB446646.1"/>
</dbReference>
<dbReference type="BioCyc" id="ECAT999415-HMP:GTTI-212-MONOMER"/>
<proteinExistence type="predicted"/>
<evidence type="ECO:0000256" key="1">
    <source>
        <dbReference type="SAM" id="Phobius"/>
    </source>
</evidence>
<keyword evidence="1" id="KW-0812">Transmembrane</keyword>
<feature type="transmembrane region" description="Helical" evidence="1">
    <location>
        <begin position="358"/>
        <end position="383"/>
    </location>
</feature>
<protein>
    <recommendedName>
        <fullName evidence="4">ABC transporter permease</fullName>
    </recommendedName>
</protein>
<evidence type="ECO:0008006" key="4">
    <source>
        <dbReference type="Google" id="ProtNLM"/>
    </source>
</evidence>
<dbReference type="InterPro" id="IPR010540">
    <property type="entry name" value="CmpB_TMEM229"/>
</dbReference>
<organism evidence="2 3">
    <name type="scientific">Eggerthia catenaformis OT 569 = DSM 20559</name>
    <dbReference type="NCBI Taxonomy" id="999415"/>
    <lineage>
        <taxon>Bacteria</taxon>
        <taxon>Bacillati</taxon>
        <taxon>Bacillota</taxon>
        <taxon>Erysipelotrichia</taxon>
        <taxon>Erysipelotrichales</taxon>
        <taxon>Coprobacillaceae</taxon>
        <taxon>Eggerthia</taxon>
    </lineage>
</organism>
<dbReference type="Pfam" id="PF06541">
    <property type="entry name" value="ABC_trans_CmpB"/>
    <property type="match status" value="2"/>
</dbReference>
<dbReference type="STRING" id="999415.HMPREF9943_00203"/>
<feature type="transmembrane region" description="Helical" evidence="1">
    <location>
        <begin position="283"/>
        <end position="308"/>
    </location>
</feature>
<sequence length="428" mass="50144">MYQLLIKETFFFIIYGFLGWLIEALYYSTKERKFINTGFLTFPIDFEIGLTLSSLIIDLSQMGRHYFLIFFLIFARLIIIKAIFAFISFRVTKNIVWLRRNSLNNKETFFEILLLSVGCWIAYLVLQPFLLIVSQLIHVPVHRIISIIFWIIIIIDLIIVVISINKGQKEFSNFEKRSMNQRVFHKISLFVWDRLEKAYPGIKDEKNRNMIVFGKGLSPDKLIWIFLISSLLGDLIETLWCGLVDGVWMTRSSVVFGPFSLVWGIGAVVLTLTLIPLKDKNDRWIMLLGGLLGGAFEYTCSIFTEIVFGRVFWDYSGMPLNIHGRTNILFMFFWAALSLIWVKLVYPPLERLIEKFPLIKAEIITWIIVIFMTFNSLFTLAVISRYNQRQKAIAPKNSMEQFIDNAYGNRYVEHRWQNMKDSHIVKNK</sequence>
<feature type="transmembrane region" description="Helical" evidence="1">
    <location>
        <begin position="66"/>
        <end position="89"/>
    </location>
</feature>
<feature type="transmembrane region" description="Helical" evidence="1">
    <location>
        <begin position="144"/>
        <end position="164"/>
    </location>
</feature>
<feature type="transmembrane region" description="Helical" evidence="1">
    <location>
        <begin position="255"/>
        <end position="277"/>
    </location>
</feature>
<comment type="caution">
    <text evidence="2">The sequence shown here is derived from an EMBL/GenBank/DDBJ whole genome shotgun (WGS) entry which is preliminary data.</text>
</comment>
<feature type="transmembrane region" description="Helical" evidence="1">
    <location>
        <begin position="109"/>
        <end position="132"/>
    </location>
</feature>
<name>M2Q5B8_9FIRM</name>
<reference evidence="2 3" key="1">
    <citation type="submission" date="2013-02" db="EMBL/GenBank/DDBJ databases">
        <title>The Genome Sequence of Lactobacillus catenaformis F0143.</title>
        <authorList>
            <consortium name="The Broad Institute Genome Sequencing Platform"/>
            <person name="Earl A."/>
            <person name="Ward D."/>
            <person name="Feldgarden M."/>
            <person name="Gevers D."/>
            <person name="Izard J."/>
            <person name="Blanton J.M."/>
            <person name="Mathney J."/>
            <person name="Dewhirst F.E."/>
            <person name="Young S.K."/>
            <person name="Zeng Q."/>
            <person name="Gargeya S."/>
            <person name="Fitzgerald M."/>
            <person name="Haas B."/>
            <person name="Abouelleil A."/>
            <person name="Alvarado L."/>
            <person name="Arachchi H.M."/>
            <person name="Berlin A."/>
            <person name="Chapman S.B."/>
            <person name="Gearin G."/>
            <person name="Goldberg J."/>
            <person name="Griggs A."/>
            <person name="Gujja S."/>
            <person name="Hansen M."/>
            <person name="Heiman D."/>
            <person name="Howarth C."/>
            <person name="Larimer J."/>
            <person name="Lui A."/>
            <person name="MacDonald P.J.P."/>
            <person name="McCowen C."/>
            <person name="Montmayeur A."/>
            <person name="Murphy C."/>
            <person name="Neiman D."/>
            <person name="Pearson M."/>
            <person name="Priest M."/>
            <person name="Roberts A."/>
            <person name="Saif S."/>
            <person name="Shea T."/>
            <person name="Sisk P."/>
            <person name="Stolte C."/>
            <person name="Sykes S."/>
            <person name="Wortman J."/>
            <person name="Nusbaum C."/>
            <person name="Birren B."/>
        </authorList>
    </citation>
    <scope>NUCLEOTIDE SEQUENCE [LARGE SCALE GENOMIC DNA]</scope>
    <source>
        <strain evidence="2 3">OT 569</strain>
    </source>
</reference>
<gene>
    <name evidence="2" type="ORF">HMPREF9943_00203</name>
</gene>
<feature type="transmembrane region" description="Helical" evidence="1">
    <location>
        <begin position="9"/>
        <end position="27"/>
    </location>
</feature>
<evidence type="ECO:0000313" key="3">
    <source>
        <dbReference type="Proteomes" id="UP000011758"/>
    </source>
</evidence>
<accession>M2Q5B8</accession>
<keyword evidence="3" id="KW-1185">Reference proteome</keyword>
<evidence type="ECO:0000313" key="2">
    <source>
        <dbReference type="EMBL" id="EMD17416.1"/>
    </source>
</evidence>
<feature type="transmembrane region" description="Helical" evidence="1">
    <location>
        <begin position="39"/>
        <end position="59"/>
    </location>
</feature>
<dbReference type="EMBL" id="AGEJ01000005">
    <property type="protein sequence ID" value="EMD17416.1"/>
    <property type="molecule type" value="Genomic_DNA"/>
</dbReference>
<keyword evidence="1" id="KW-1133">Transmembrane helix</keyword>
<dbReference type="OrthoDB" id="9789229at2"/>
<keyword evidence="1" id="KW-0472">Membrane</keyword>
<feature type="transmembrane region" description="Helical" evidence="1">
    <location>
        <begin position="328"/>
        <end position="346"/>
    </location>
</feature>
<dbReference type="eggNOG" id="COG4905">
    <property type="taxonomic scope" value="Bacteria"/>
</dbReference>
<dbReference type="Proteomes" id="UP000011758">
    <property type="component" value="Unassembled WGS sequence"/>
</dbReference>